<protein>
    <recommendedName>
        <fullName evidence="4">DUF2516 family protein</fullName>
    </recommendedName>
</protein>
<feature type="transmembrane region" description="Helical" evidence="1">
    <location>
        <begin position="72"/>
        <end position="91"/>
    </location>
</feature>
<sequence length="111" mass="11738">MSSAGIAVAVVVMGVLSAGVLLLVCRAVQALLGLVWPSIRTPQAGIIIAIAILCAVWIVVAVPTLVVNWRAIGYFGLVAIGMALVGGPWIWHLNQRRRQPGNDSGTQCRRV</sequence>
<keyword evidence="1" id="KW-0812">Transmembrane</keyword>
<proteinExistence type="predicted"/>
<dbReference type="Proteomes" id="UP001198630">
    <property type="component" value="Unassembled WGS sequence"/>
</dbReference>
<dbReference type="RefSeq" id="WP_230792576.1">
    <property type="nucleotide sequence ID" value="NZ_JAJNCO010000024.1"/>
</dbReference>
<evidence type="ECO:0000313" key="2">
    <source>
        <dbReference type="EMBL" id="MCD2114613.1"/>
    </source>
</evidence>
<gene>
    <name evidence="2" type="ORF">LQ384_26275</name>
</gene>
<keyword evidence="1" id="KW-0472">Membrane</keyword>
<reference evidence="2" key="1">
    <citation type="submission" date="2021-11" db="EMBL/GenBank/DDBJ databases">
        <title>Development of a sustainable strategy for remediation of hydrocarbon-contaminated territories based on the waste exchange concept.</title>
        <authorList>
            <person name="Elkin A."/>
        </authorList>
    </citation>
    <scope>NUCLEOTIDE SEQUENCE</scope>
    <source>
        <strain evidence="2">IEGM 757</strain>
    </source>
</reference>
<dbReference type="EMBL" id="JAJNCO010000024">
    <property type="protein sequence ID" value="MCD2114613.1"/>
    <property type="molecule type" value="Genomic_DNA"/>
</dbReference>
<organism evidence="2 3">
    <name type="scientific">Rhodococcus rhodochrous</name>
    <dbReference type="NCBI Taxonomy" id="1829"/>
    <lineage>
        <taxon>Bacteria</taxon>
        <taxon>Bacillati</taxon>
        <taxon>Actinomycetota</taxon>
        <taxon>Actinomycetes</taxon>
        <taxon>Mycobacteriales</taxon>
        <taxon>Nocardiaceae</taxon>
        <taxon>Rhodococcus</taxon>
    </lineage>
</organism>
<keyword evidence="1" id="KW-1133">Transmembrane helix</keyword>
<evidence type="ECO:0000313" key="3">
    <source>
        <dbReference type="Proteomes" id="UP001198630"/>
    </source>
</evidence>
<evidence type="ECO:0008006" key="4">
    <source>
        <dbReference type="Google" id="ProtNLM"/>
    </source>
</evidence>
<feature type="transmembrane region" description="Helical" evidence="1">
    <location>
        <begin position="44"/>
        <end position="66"/>
    </location>
</feature>
<dbReference type="AlphaFoldDB" id="A0AAW4XNG8"/>
<comment type="caution">
    <text evidence="2">The sequence shown here is derived from an EMBL/GenBank/DDBJ whole genome shotgun (WGS) entry which is preliminary data.</text>
</comment>
<name>A0AAW4XNG8_RHORH</name>
<feature type="transmembrane region" description="Helical" evidence="1">
    <location>
        <begin position="6"/>
        <end position="32"/>
    </location>
</feature>
<evidence type="ECO:0000256" key="1">
    <source>
        <dbReference type="SAM" id="Phobius"/>
    </source>
</evidence>
<accession>A0AAW4XNG8</accession>